<reference evidence="5" key="1">
    <citation type="journal article" date="2015" name="Genome Announc.">
        <title>Draft genome sequence of Talaromyces cellulolyticus strain Y-94, a source of lignocellulosic biomass-degrading enzymes.</title>
        <authorList>
            <person name="Fujii T."/>
            <person name="Koike H."/>
            <person name="Sawayama S."/>
            <person name="Yano S."/>
            <person name="Inoue H."/>
        </authorList>
    </citation>
    <scope>NUCLEOTIDE SEQUENCE [LARGE SCALE GENOMIC DNA]</scope>
    <source>
        <strain evidence="5">Y-94</strain>
    </source>
</reference>
<evidence type="ECO:0000313" key="4">
    <source>
        <dbReference type="EMBL" id="GAM43613.1"/>
    </source>
</evidence>
<keyword evidence="2" id="KW-0347">Helicase</keyword>
<dbReference type="EMBL" id="DF933856">
    <property type="protein sequence ID" value="GAM43613.1"/>
    <property type="molecule type" value="Genomic_DNA"/>
</dbReference>
<keyword evidence="1" id="KW-0378">Hydrolase</keyword>
<protein>
    <recommendedName>
        <fullName evidence="3">ATP-dependent RNA helicase DHX29 DSRM-like domain-containing protein</fullName>
    </recommendedName>
</protein>
<organism evidence="4 5">
    <name type="scientific">Talaromyces pinophilus</name>
    <name type="common">Penicillium pinophilum</name>
    <dbReference type="NCBI Taxonomy" id="128442"/>
    <lineage>
        <taxon>Eukaryota</taxon>
        <taxon>Fungi</taxon>
        <taxon>Dikarya</taxon>
        <taxon>Ascomycota</taxon>
        <taxon>Pezizomycotina</taxon>
        <taxon>Eurotiomycetes</taxon>
        <taxon>Eurotiomycetidae</taxon>
        <taxon>Eurotiales</taxon>
        <taxon>Trichocomaceae</taxon>
        <taxon>Talaromyces</taxon>
        <taxon>Talaromyces sect. Talaromyces</taxon>
    </lineage>
</organism>
<dbReference type="InterPro" id="IPR056328">
    <property type="entry name" value="DSRM_DHX29"/>
</dbReference>
<gene>
    <name evidence="4" type="ORF">TCE0_060r18561</name>
</gene>
<keyword evidence="2" id="KW-0547">Nucleotide-binding</keyword>
<evidence type="ECO:0000259" key="3">
    <source>
        <dbReference type="Pfam" id="PF24385"/>
    </source>
</evidence>
<keyword evidence="5" id="KW-1185">Reference proteome</keyword>
<proteinExistence type="predicted"/>
<evidence type="ECO:0000256" key="1">
    <source>
        <dbReference type="ARBA" id="ARBA00022801"/>
    </source>
</evidence>
<sequence length="155" mass="16935">MGTPAAAAAANATLPHQQGCQFTSSQMPPNQIKSSLTMAKTQSANGYLATVSMRSTLPSGESIVLPFEVPGSLRAAFTDTEEIAKNNTAMYVLFCIGEHGSDLPRGWRGLWKKEFEKIKAVDIKEGRGWMYSRDLFRAYKSFAGLPLINKVTNSE</sequence>
<name>A0A6V8HPL8_TALPI</name>
<dbReference type="Proteomes" id="UP000053095">
    <property type="component" value="Unassembled WGS sequence"/>
</dbReference>
<dbReference type="AlphaFoldDB" id="A0A6V8HPL8"/>
<dbReference type="GO" id="GO:0004386">
    <property type="term" value="F:helicase activity"/>
    <property type="evidence" value="ECO:0007669"/>
    <property type="project" value="UniProtKB-KW"/>
</dbReference>
<accession>A0A6V8HPL8</accession>
<dbReference type="GO" id="GO:0016787">
    <property type="term" value="F:hydrolase activity"/>
    <property type="evidence" value="ECO:0007669"/>
    <property type="project" value="UniProtKB-KW"/>
</dbReference>
<comment type="caution">
    <text evidence="4">The sequence shown here is derived from an EMBL/GenBank/DDBJ whole genome shotgun (WGS) entry which is preliminary data.</text>
</comment>
<feature type="domain" description="ATP-dependent RNA helicase DHX29 DSRM-like" evidence="3">
    <location>
        <begin position="33"/>
        <end position="140"/>
    </location>
</feature>
<keyword evidence="2" id="KW-0067">ATP-binding</keyword>
<dbReference type="Pfam" id="PF24385">
    <property type="entry name" value="DSRM_DHX29"/>
    <property type="match status" value="1"/>
</dbReference>
<evidence type="ECO:0000313" key="5">
    <source>
        <dbReference type="Proteomes" id="UP000053095"/>
    </source>
</evidence>
<evidence type="ECO:0000256" key="2">
    <source>
        <dbReference type="ARBA" id="ARBA00022806"/>
    </source>
</evidence>